<feature type="compositionally biased region" description="Basic and acidic residues" evidence="3">
    <location>
        <begin position="661"/>
        <end position="682"/>
    </location>
</feature>
<keyword evidence="1" id="KW-0963">Cytoplasm</keyword>
<dbReference type="SUPFAM" id="SSF48452">
    <property type="entry name" value="TPR-like"/>
    <property type="match status" value="2"/>
</dbReference>
<dbReference type="InterPro" id="IPR019734">
    <property type="entry name" value="TPR_rpt"/>
</dbReference>
<dbReference type="InterPro" id="IPR027523">
    <property type="entry name" value="CLU_prot"/>
</dbReference>
<feature type="region of interest" description="Disordered" evidence="3">
    <location>
        <begin position="1422"/>
        <end position="1563"/>
    </location>
</feature>
<feature type="compositionally biased region" description="Low complexity" evidence="3">
    <location>
        <begin position="1658"/>
        <end position="1670"/>
    </location>
</feature>
<dbReference type="CDD" id="cd15466">
    <property type="entry name" value="CLU-central"/>
    <property type="match status" value="1"/>
</dbReference>
<evidence type="ECO:0000256" key="1">
    <source>
        <dbReference type="ARBA" id="ARBA00022490"/>
    </source>
</evidence>
<feature type="compositionally biased region" description="Basic and acidic residues" evidence="3">
    <location>
        <begin position="631"/>
        <end position="640"/>
    </location>
</feature>
<feature type="domain" description="Clu" evidence="4">
    <location>
        <begin position="362"/>
        <end position="634"/>
    </location>
</feature>
<dbReference type="Gene3D" id="1.25.40.10">
    <property type="entry name" value="Tetratricopeptide repeat domain"/>
    <property type="match status" value="1"/>
</dbReference>
<feature type="compositionally biased region" description="Polar residues" evidence="3">
    <location>
        <begin position="1339"/>
        <end position="1357"/>
    </location>
</feature>
<evidence type="ECO:0000256" key="3">
    <source>
        <dbReference type="SAM" id="MobiDB-lite"/>
    </source>
</evidence>
<dbReference type="Proteomes" id="UP001497444">
    <property type="component" value="Chromosome 18"/>
</dbReference>
<dbReference type="InterPro" id="IPR025697">
    <property type="entry name" value="CLU_dom"/>
</dbReference>
<dbReference type="InterPro" id="IPR033646">
    <property type="entry name" value="CLU-central"/>
</dbReference>
<gene>
    <name evidence="5" type="ORF">CSSPJE1EN1_LOCUS11437</name>
</gene>
<keyword evidence="6" id="KW-1185">Reference proteome</keyword>
<feature type="compositionally biased region" description="Acidic residues" evidence="3">
    <location>
        <begin position="1225"/>
        <end position="1235"/>
    </location>
</feature>
<feature type="compositionally biased region" description="Low complexity" evidence="3">
    <location>
        <begin position="1431"/>
        <end position="1460"/>
    </location>
</feature>
<dbReference type="Pfam" id="PF12807">
    <property type="entry name" value="eIF3_p135"/>
    <property type="match status" value="2"/>
</dbReference>
<feature type="region of interest" description="Disordered" evidence="3">
    <location>
        <begin position="631"/>
        <end position="705"/>
    </location>
</feature>
<evidence type="ECO:0000256" key="2">
    <source>
        <dbReference type="PROSITE-ProRule" id="PRU00339"/>
    </source>
</evidence>
<feature type="region of interest" description="Disordered" evidence="3">
    <location>
        <begin position="124"/>
        <end position="158"/>
    </location>
</feature>
<feature type="repeat" description="TPR" evidence="2">
    <location>
        <begin position="967"/>
        <end position="1000"/>
    </location>
</feature>
<feature type="compositionally biased region" description="Basic and acidic residues" evidence="3">
    <location>
        <begin position="1701"/>
        <end position="1719"/>
    </location>
</feature>
<dbReference type="PROSITE" id="PS50005">
    <property type="entry name" value="TPR"/>
    <property type="match status" value="1"/>
</dbReference>
<evidence type="ECO:0000313" key="5">
    <source>
        <dbReference type="EMBL" id="CAK9265959.1"/>
    </source>
</evidence>
<sequence>MAPRTSRAKAHKLKGEKKKKEEKILPAAIDIVVVLPDGNEITLKGITTDRLLDIRRLLAVNVQTCHLTNYSFHHEVRGSKLQDMLEVSVLKPCVLDLVEEDYTEDLAIAHVRRLLDIVACTTSFGSSGKQAEPKSSQEPIKTLGQGAAASNPAAHMAEANGNMPPAGEDFEGRQEVSAQAIESVPRAEIDKAVIVKSEKRVFKGKPEAAAAIAAAKEATEKGDMTGMCPPSKLGQFYEFLSFSHLTPPLQFLRRSLKQTLDKKREGDFFVLDVRLCNGKLVTVTVCDKGFSSCSKQQVCDHSLVALLCRLSKAFTKAYDDLMKAFVERNKFGNLPYGFRANTWVVPPVAAEAPSTFPALPVEDETWGGDGGGKGRDMEGSMRPWARDFAILAAMPCKTPEERQIRDHKAFLHHNMFIDIAVTQATDVIQEVSEKDSQGGITPDVDDILHVDTRCNLKLTVRRDTGVASKKLVMKIDSSQAHNLSNNGLAEKNLLKGITADESTTIHDTQMLGTVIVRHRGFIAIVEAAGTSIESGEVLPTDLAVEEHPEGGANALNLNSLRTLLHKRPAGAVRPPSDAEELQSAGALVNSMLEESLTQLEQESKSSSHDCIRWELGACWVQQLQTQAVAEKEAAEGKAKEGANGPSAGSEKTSKASLVPDLNRKQDIISKDEDSDVNLKTKAEGNQTTDNSTADDEKEQKKTGEQVHLTARLPPDDFARLKETATGLHCKSIEELMEGAKNYYDDIALPKLVADFGSLELSPVDGRTLTDFMHTRGLRMRSLGRVAELAEKLPHVESLCIHEMVVRAYKHVLRAVVAASKATADLPVNIAAALNVMLGTSPDGDASLIWRWVDTFVSNRFGWKLIGKVSQTELRKYSILRGLCHKVGIEVAPRDYGLDTPTPFKKMDVISMVPVHKQVACSSADGRTLLESSKTALDKGKLDDAVTFGTKALSKLVAVCGPYHRMTAGAYSLLAVVLYHTGDFNQATIYQQKALDINERELGLDHPDTMKSYGDLAVFYYRLQHTELALKYVNRALYLLHLTCGPSHPNTAATYINVAMMEEGLGNIHIALRYLHEALKCNQRLLGADHIQTAASYHAIAIALSLMEAYSLSVQHEQTTLQILQAKLGPDDLRTQDAAAWLEYFDSKAVEQQEAARNGTPKPDASIASKGHLSVSDLLEFINDSEQKEKELEKKRKARQLKSVSSTSQPSTPADEFNKEASMFLDSDEEKSESDSVESSGTPKDSLVSPPTPPKLPTKDSAPEPLTNGSNGISKVPDHVEVLKEGHEDEGWQEAVPRGRFSGGGSRRSFHKDGMQPAGGKMNGNLLSTVKTLLQRESDSQGQAQEISESIPGTSTGAVQVKESACEKEDGGKSLSAGTPVVQTVEQVPGQPIPGISISLAAGPGPASTNRTVFSYKEVALAPPGTRTLMRPALELPAAALEHSQQDSSSPSTSSSKSGNSPVADQGSSLPLVQEEGSSAPLVTEEGSPPVPEEVEKPEPMASSDVPDSESAVNCSKSLSPAAPPFKPGVTVRPAESTAVAVTPFKDGKTPPLPSLPSQLPLPQVPTTIAVTPMRYGPYHGGYPGMYQFPPPPPPPKRSVQMNPNAEEFIPRYLQEQAASPHSPPVVAVPVSPSSEMQAVSEQELLQPVTVAEHEESIESSSCSSSSSSSSSEDEQVVDQKESSEQSSESDEGVESLPVTELEEKVETHFSQEGEAELNHPLHKLKSRMTQLQTSKDYKQAWGCRMH</sequence>
<dbReference type="InterPro" id="IPR028275">
    <property type="entry name" value="CLU_N"/>
</dbReference>
<evidence type="ECO:0000259" key="4">
    <source>
        <dbReference type="PROSITE" id="PS51823"/>
    </source>
</evidence>
<reference evidence="5" key="1">
    <citation type="submission" date="2024-02" db="EMBL/GenBank/DDBJ databases">
        <authorList>
            <consortium name="ELIXIR-Norway"/>
            <consortium name="Elixir Norway"/>
        </authorList>
    </citation>
    <scope>NUCLEOTIDE SEQUENCE</scope>
</reference>
<feature type="compositionally biased region" description="Polar residues" evidence="3">
    <location>
        <begin position="124"/>
        <end position="139"/>
    </location>
</feature>
<dbReference type="PANTHER" id="PTHR12601">
    <property type="entry name" value="EUKARYOTIC TRANSLATION INITIATION FACTOR 3 SUBUNIT EIF-3"/>
    <property type="match status" value="1"/>
</dbReference>
<dbReference type="InterPro" id="IPR011990">
    <property type="entry name" value="TPR-like_helical_dom_sf"/>
</dbReference>
<feature type="region of interest" description="Disordered" evidence="3">
    <location>
        <begin position="1389"/>
        <end position="1408"/>
    </location>
</feature>
<evidence type="ECO:0000313" key="6">
    <source>
        <dbReference type="Proteomes" id="UP001497444"/>
    </source>
</evidence>
<keyword evidence="2" id="KW-0802">TPR repeat</keyword>
<feature type="compositionally biased region" description="Basic and acidic residues" evidence="3">
    <location>
        <begin position="1275"/>
        <end position="1289"/>
    </location>
</feature>
<proteinExistence type="predicted"/>
<dbReference type="PANTHER" id="PTHR12601:SF17">
    <property type="entry name" value="PROTEIN REDUCED CHLOROPLAST COVERAGE 1"/>
    <property type="match status" value="1"/>
</dbReference>
<accession>A0ABP0WGJ5</accession>
<feature type="region of interest" description="Disordered" evidence="3">
    <location>
        <begin position="1189"/>
        <end position="1323"/>
    </location>
</feature>
<dbReference type="Pfam" id="PF13424">
    <property type="entry name" value="TPR_12"/>
    <property type="match status" value="2"/>
</dbReference>
<dbReference type="SMART" id="SM00028">
    <property type="entry name" value="TPR"/>
    <property type="match status" value="3"/>
</dbReference>
<dbReference type="PROSITE" id="PS51823">
    <property type="entry name" value="CLU"/>
    <property type="match status" value="1"/>
</dbReference>
<dbReference type="EMBL" id="OZ020113">
    <property type="protein sequence ID" value="CAK9265959.1"/>
    <property type="molecule type" value="Genomic_DNA"/>
</dbReference>
<organism evidence="5 6">
    <name type="scientific">Sphagnum jensenii</name>
    <dbReference type="NCBI Taxonomy" id="128206"/>
    <lineage>
        <taxon>Eukaryota</taxon>
        <taxon>Viridiplantae</taxon>
        <taxon>Streptophyta</taxon>
        <taxon>Embryophyta</taxon>
        <taxon>Bryophyta</taxon>
        <taxon>Sphagnophytina</taxon>
        <taxon>Sphagnopsida</taxon>
        <taxon>Sphagnales</taxon>
        <taxon>Sphagnaceae</taxon>
        <taxon>Sphagnum</taxon>
    </lineage>
</organism>
<feature type="compositionally biased region" description="Polar residues" evidence="3">
    <location>
        <begin position="1202"/>
        <end position="1211"/>
    </location>
</feature>
<feature type="region of interest" description="Disordered" evidence="3">
    <location>
        <begin position="1335"/>
        <end position="1381"/>
    </location>
</feature>
<feature type="compositionally biased region" description="Low complexity" evidence="3">
    <location>
        <begin position="1617"/>
        <end position="1634"/>
    </location>
</feature>
<name>A0ABP0WGJ5_9BRYO</name>
<dbReference type="Pfam" id="PF15044">
    <property type="entry name" value="CLU_N"/>
    <property type="match status" value="1"/>
</dbReference>
<feature type="region of interest" description="Disordered" evidence="3">
    <location>
        <begin position="1612"/>
        <end position="1746"/>
    </location>
</feature>
<protein>
    <recommendedName>
        <fullName evidence="4">Clu domain-containing protein</fullName>
    </recommendedName>
</protein>